<sequence length="299" mass="33270">MTDPLDLPICTACGVQHSAPSPSSCKICDDPRQYIPPTGQSWTTLRKLQSSGAYHNEFTPMGSHPDHLITIRTVPRLAIGQRAFLCRTPYGNVLWDCLTYLDDETIAQINKLGGIAAIVISHPHYYATNLHWADTFNCPVYLSAEDAEWVMRKGPRQDFWEGSELRLPLGPGDDAGDVVAVKTGGHFPGSSVLWWKSLRTLLIADTIFVVPSGVYHVGRLPGTTSFSFMWSYPNMIPLPPDEVHKIWKAIAHTEFDDTYGAFEGGETFGNSKRRVLDSAKIIVKAMGYLDHAIHQERCL</sequence>
<dbReference type="VEuPathDB" id="FungiDB:EYZ11_011062"/>
<evidence type="ECO:0000313" key="3">
    <source>
        <dbReference type="Proteomes" id="UP000308092"/>
    </source>
</evidence>
<dbReference type="AlphaFoldDB" id="A0A4S3J5Y6"/>
<dbReference type="SUPFAM" id="SSF56281">
    <property type="entry name" value="Metallo-hydrolase/oxidoreductase"/>
    <property type="match status" value="1"/>
</dbReference>
<feature type="domain" description="Metallo-beta-lactamase" evidence="1">
    <location>
        <begin position="80"/>
        <end position="250"/>
    </location>
</feature>
<proteinExistence type="predicted"/>
<organism evidence="2 3">
    <name type="scientific">Aspergillus tanneri</name>
    <dbReference type="NCBI Taxonomy" id="1220188"/>
    <lineage>
        <taxon>Eukaryota</taxon>
        <taxon>Fungi</taxon>
        <taxon>Dikarya</taxon>
        <taxon>Ascomycota</taxon>
        <taxon>Pezizomycotina</taxon>
        <taxon>Eurotiomycetes</taxon>
        <taxon>Eurotiomycetidae</taxon>
        <taxon>Eurotiales</taxon>
        <taxon>Aspergillaceae</taxon>
        <taxon>Aspergillus</taxon>
        <taxon>Aspergillus subgen. Circumdati</taxon>
    </lineage>
</organism>
<dbReference type="PANTHER" id="PTHR36839:SF1">
    <property type="entry name" value="METALLO-BETA-LACTAMASE FAMILY PROTEIN (AFU_ORTHOLOGUE AFUA_5G12770)"/>
    <property type="match status" value="1"/>
</dbReference>
<dbReference type="Pfam" id="PF00753">
    <property type="entry name" value="Lactamase_B"/>
    <property type="match status" value="1"/>
</dbReference>
<keyword evidence="3" id="KW-1185">Reference proteome</keyword>
<dbReference type="InterPro" id="IPR036866">
    <property type="entry name" value="RibonucZ/Hydroxyglut_hydro"/>
</dbReference>
<accession>A0A4S3J5Y6</accession>
<dbReference type="EMBL" id="SOSA01000646">
    <property type="protein sequence ID" value="THC89497.1"/>
    <property type="molecule type" value="Genomic_DNA"/>
</dbReference>
<reference evidence="2 3" key="1">
    <citation type="submission" date="2019-03" db="EMBL/GenBank/DDBJ databases">
        <title>The genome sequence of a newly discovered highly antifungal drug resistant Aspergillus species, Aspergillus tanneri NIH 1004.</title>
        <authorList>
            <person name="Mounaud S."/>
            <person name="Singh I."/>
            <person name="Joardar V."/>
            <person name="Pakala S."/>
            <person name="Pakala S."/>
            <person name="Venepally P."/>
            <person name="Hoover J."/>
            <person name="Nierman W."/>
            <person name="Chung J."/>
            <person name="Losada L."/>
        </authorList>
    </citation>
    <scope>NUCLEOTIDE SEQUENCE [LARGE SCALE GENOMIC DNA]</scope>
    <source>
        <strain evidence="2 3">NIH1004</strain>
    </source>
</reference>
<dbReference type="SMART" id="SM00849">
    <property type="entry name" value="Lactamase_B"/>
    <property type="match status" value="1"/>
</dbReference>
<dbReference type="InterPro" id="IPR001279">
    <property type="entry name" value="Metallo-B-lactamas"/>
</dbReference>
<evidence type="ECO:0000259" key="1">
    <source>
        <dbReference type="SMART" id="SM00849"/>
    </source>
</evidence>
<dbReference type="Proteomes" id="UP000308092">
    <property type="component" value="Unassembled WGS sequence"/>
</dbReference>
<comment type="caution">
    <text evidence="2">The sequence shown here is derived from an EMBL/GenBank/DDBJ whole genome shotgun (WGS) entry which is preliminary data.</text>
</comment>
<dbReference type="Gene3D" id="3.60.15.10">
    <property type="entry name" value="Ribonuclease Z/Hydroxyacylglutathione hydrolase-like"/>
    <property type="match status" value="1"/>
</dbReference>
<name>A0A4S3J5Y6_9EURO</name>
<protein>
    <recommendedName>
        <fullName evidence="1">Metallo-beta-lactamase domain-containing protein</fullName>
    </recommendedName>
</protein>
<dbReference type="STRING" id="1220188.A0A4S3J5Y6"/>
<gene>
    <name evidence="2" type="ORF">EYZ11_011062</name>
</gene>
<dbReference type="PANTHER" id="PTHR36839">
    <property type="entry name" value="METALLO-BETA-LACTAMASE FAMILY PROTEIN (AFU_ORTHOLOGUE AFUA_5G12770)"/>
    <property type="match status" value="1"/>
</dbReference>
<evidence type="ECO:0000313" key="2">
    <source>
        <dbReference type="EMBL" id="THC89497.1"/>
    </source>
</evidence>